<dbReference type="AlphaFoldDB" id="A0A518EZF9"/>
<dbReference type="Proteomes" id="UP000320390">
    <property type="component" value="Chromosome"/>
</dbReference>
<dbReference type="RefSeq" id="WP_145203850.1">
    <property type="nucleotide sequence ID" value="NZ_CP036434.1"/>
</dbReference>
<keyword evidence="2" id="KW-1185">Reference proteome</keyword>
<evidence type="ECO:0000313" key="2">
    <source>
        <dbReference type="Proteomes" id="UP000320390"/>
    </source>
</evidence>
<dbReference type="EMBL" id="CP036434">
    <property type="protein sequence ID" value="QDV09458.1"/>
    <property type="molecule type" value="Genomic_DNA"/>
</dbReference>
<sequence length="571" mass="59510">MFTLLLLVPGLVSPSPSAQRLEVIYTDVDASPLSAVPGLPGAKFSSFARPALSPNGANWAITAETDLPATQSQVLIVNGAVVLREGDSPAYIDPLHRVNPIDRGININDAGQYAFTHSTDEAASENEYVVRGEASGSFTVISREGFQVTGAPMGWIAGFMNTSVITASGDVWYETDGVIGTPSGSFADNNLVMAGTTVFAQNGVSVPASQISGRADAWESFDFEDLHVSEEGLRYIVQGSLSTVPTEDGVVVVNGSVAIQEGYPLPGGPADLVDDGGIFGVYMHPKGSWMADGRFQGNNLDWVVLDGSVVALEGQPIHEGTTESYGFSSFFANVCDGAGRFVIGGITDAADTSRNAVVVYNGERVLVREGDPVDLDGNGLYDDDLFFHDFGSDDFRLTDDGRLYFVATLRTSTGSTSVGSVFVVLDIQGGVGSSFCAARPNSTQGASSISGTGSSMAASNQLTLAVGGLPAGVMGYFVTSTQANLVQMPGGSAGDLCIASFDMGRYAQSVQTSSSSGTVTQALDLTMTPSPSGGVAVLSGETRYWQFWHRDVNGAGASVSNFSNALCVTFD</sequence>
<accession>A0A518EZF9</accession>
<protein>
    <submittedName>
        <fullName evidence="1">Uncharacterized protein</fullName>
    </submittedName>
</protein>
<proteinExistence type="predicted"/>
<evidence type="ECO:0000313" key="1">
    <source>
        <dbReference type="EMBL" id="QDV09458.1"/>
    </source>
</evidence>
<gene>
    <name evidence="1" type="ORF">Poly30_50160</name>
</gene>
<dbReference type="OrthoDB" id="284486at2"/>
<organism evidence="1 2">
    <name type="scientific">Saltatorellus ferox</name>
    <dbReference type="NCBI Taxonomy" id="2528018"/>
    <lineage>
        <taxon>Bacteria</taxon>
        <taxon>Pseudomonadati</taxon>
        <taxon>Planctomycetota</taxon>
        <taxon>Planctomycetia</taxon>
        <taxon>Planctomycetia incertae sedis</taxon>
        <taxon>Saltatorellus</taxon>
    </lineage>
</organism>
<reference evidence="1 2" key="1">
    <citation type="submission" date="2019-02" db="EMBL/GenBank/DDBJ databases">
        <title>Deep-cultivation of Planctomycetes and their phenomic and genomic characterization uncovers novel biology.</title>
        <authorList>
            <person name="Wiegand S."/>
            <person name="Jogler M."/>
            <person name="Boedeker C."/>
            <person name="Pinto D."/>
            <person name="Vollmers J."/>
            <person name="Rivas-Marin E."/>
            <person name="Kohn T."/>
            <person name="Peeters S.H."/>
            <person name="Heuer A."/>
            <person name="Rast P."/>
            <person name="Oberbeckmann S."/>
            <person name="Bunk B."/>
            <person name="Jeske O."/>
            <person name="Meyerdierks A."/>
            <person name="Storesund J.E."/>
            <person name="Kallscheuer N."/>
            <person name="Luecker S."/>
            <person name="Lage O.M."/>
            <person name="Pohl T."/>
            <person name="Merkel B.J."/>
            <person name="Hornburger P."/>
            <person name="Mueller R.-W."/>
            <person name="Bruemmer F."/>
            <person name="Labrenz M."/>
            <person name="Spormann A.M."/>
            <person name="Op den Camp H."/>
            <person name="Overmann J."/>
            <person name="Amann R."/>
            <person name="Jetten M.S.M."/>
            <person name="Mascher T."/>
            <person name="Medema M.H."/>
            <person name="Devos D.P."/>
            <person name="Kaster A.-K."/>
            <person name="Ovreas L."/>
            <person name="Rohde M."/>
            <person name="Galperin M.Y."/>
            <person name="Jogler C."/>
        </authorList>
    </citation>
    <scope>NUCLEOTIDE SEQUENCE [LARGE SCALE GENOMIC DNA]</scope>
    <source>
        <strain evidence="1 2">Poly30</strain>
    </source>
</reference>
<name>A0A518EZF9_9BACT</name>